<name>S6BLY8_BABBO</name>
<accession>S6BLY8</accession>
<protein>
    <submittedName>
        <fullName evidence="1">Uncharacterized protein</fullName>
    </submittedName>
</protein>
<proteinExistence type="evidence at transcript level"/>
<dbReference type="EMBL" id="AK441248">
    <property type="protein sequence ID" value="BAN65042.1"/>
    <property type="molecule type" value="mRNA"/>
</dbReference>
<evidence type="ECO:0000313" key="1">
    <source>
        <dbReference type="EMBL" id="BAN65042.1"/>
    </source>
</evidence>
<reference evidence="1" key="1">
    <citation type="journal article" date="2014" name="BMC Genomics">
        <title>The Babesia bovis gene and promoter model: an update from full-length EST analysis.</title>
        <authorList>
            <person name="Yamagishi J."/>
            <person name="Wakaguri H."/>
            <person name="Yokoyama N."/>
            <person name="Yamashita R."/>
            <person name="Suzuki Y."/>
            <person name="Xuan X."/>
            <person name="Igarashi I."/>
        </authorList>
    </citation>
    <scope>NUCLEOTIDE SEQUENCE</scope>
    <source>
        <strain evidence="1">Texas</strain>
    </source>
</reference>
<dbReference type="AlphaFoldDB" id="S6BLY8"/>
<organism evidence="1">
    <name type="scientific">Babesia bovis</name>
    <dbReference type="NCBI Taxonomy" id="5865"/>
    <lineage>
        <taxon>Eukaryota</taxon>
        <taxon>Sar</taxon>
        <taxon>Alveolata</taxon>
        <taxon>Apicomplexa</taxon>
        <taxon>Aconoidasida</taxon>
        <taxon>Piroplasmida</taxon>
        <taxon>Babesiidae</taxon>
        <taxon>Babesia</taxon>
    </lineage>
</organism>
<sequence length="70" mass="7330">MLQCLLLASTDLHMSHIASGLVNRMGARSPFLLESITSAALGSTGSENTTVRNSAHTRHATVDTIAADHA</sequence>